<keyword evidence="2" id="KW-1185">Reference proteome</keyword>
<evidence type="ECO:0000313" key="1">
    <source>
        <dbReference type="EMBL" id="KAF7276492.1"/>
    </source>
</evidence>
<dbReference type="OrthoDB" id="165498at2759"/>
<name>A0A834IM13_RHYFE</name>
<comment type="caution">
    <text evidence="1">The sequence shown here is derived from an EMBL/GenBank/DDBJ whole genome shotgun (WGS) entry which is preliminary data.</text>
</comment>
<organism evidence="1 2">
    <name type="scientific">Rhynchophorus ferrugineus</name>
    <name type="common">Red palm weevil</name>
    <name type="synonym">Curculio ferrugineus</name>
    <dbReference type="NCBI Taxonomy" id="354439"/>
    <lineage>
        <taxon>Eukaryota</taxon>
        <taxon>Metazoa</taxon>
        <taxon>Ecdysozoa</taxon>
        <taxon>Arthropoda</taxon>
        <taxon>Hexapoda</taxon>
        <taxon>Insecta</taxon>
        <taxon>Pterygota</taxon>
        <taxon>Neoptera</taxon>
        <taxon>Endopterygota</taxon>
        <taxon>Coleoptera</taxon>
        <taxon>Polyphaga</taxon>
        <taxon>Cucujiformia</taxon>
        <taxon>Curculionidae</taxon>
        <taxon>Dryophthorinae</taxon>
        <taxon>Rhynchophorus</taxon>
    </lineage>
</organism>
<dbReference type="AlphaFoldDB" id="A0A834IM13"/>
<protein>
    <submittedName>
        <fullName evidence="1">Uncharacterized protein</fullName>
    </submittedName>
</protein>
<feature type="non-terminal residue" evidence="1">
    <location>
        <position position="1"/>
    </location>
</feature>
<dbReference type="InterPro" id="IPR032064">
    <property type="entry name" value="DUF4805"/>
</dbReference>
<gene>
    <name evidence="1" type="ORF">GWI33_010230</name>
</gene>
<dbReference type="Pfam" id="PF16063">
    <property type="entry name" value="DUF4805"/>
    <property type="match status" value="1"/>
</dbReference>
<evidence type="ECO:0000313" key="2">
    <source>
        <dbReference type="Proteomes" id="UP000625711"/>
    </source>
</evidence>
<dbReference type="Proteomes" id="UP000625711">
    <property type="component" value="Unassembled WGS sequence"/>
</dbReference>
<accession>A0A834IM13</accession>
<reference evidence="1" key="1">
    <citation type="submission" date="2020-08" db="EMBL/GenBank/DDBJ databases">
        <title>Genome sequencing and assembly of the red palm weevil Rhynchophorus ferrugineus.</title>
        <authorList>
            <person name="Dias G.B."/>
            <person name="Bergman C.M."/>
            <person name="Manee M."/>
        </authorList>
    </citation>
    <scope>NUCLEOTIDE SEQUENCE</scope>
    <source>
        <strain evidence="1">AA-2017</strain>
        <tissue evidence="1">Whole larva</tissue>
    </source>
</reference>
<dbReference type="EMBL" id="JAACXV010006390">
    <property type="protein sequence ID" value="KAF7276492.1"/>
    <property type="molecule type" value="Genomic_DNA"/>
</dbReference>
<sequence>MSGAEDYLKEIIRLQLKKPRSWNWELSTSKSSPHINLPTIQLYNSKGKLLVETKDDGSTRRQSWNNYQCRQAVAKSPAVLQRCGSENLEKKLKKH</sequence>
<proteinExistence type="predicted"/>